<dbReference type="EMBL" id="JAVDRF010000012">
    <property type="protein sequence ID" value="MDR6538839.1"/>
    <property type="molecule type" value="Genomic_DNA"/>
</dbReference>
<keyword evidence="2" id="KW-1185">Reference proteome</keyword>
<reference evidence="1 2" key="1">
    <citation type="submission" date="2023-07" db="EMBL/GenBank/DDBJ databases">
        <title>Sorghum-associated microbial communities from plants grown in Nebraska, USA.</title>
        <authorList>
            <person name="Schachtman D."/>
        </authorList>
    </citation>
    <scope>NUCLEOTIDE SEQUENCE [LARGE SCALE GENOMIC DNA]</scope>
    <source>
        <strain evidence="1 2">DS1781</strain>
    </source>
</reference>
<protein>
    <submittedName>
        <fullName evidence="1">Uncharacterized protein</fullName>
    </submittedName>
</protein>
<comment type="caution">
    <text evidence="1">The sequence shown here is derived from an EMBL/GenBank/DDBJ whole genome shotgun (WGS) entry which is preliminary data.</text>
</comment>
<evidence type="ECO:0000313" key="2">
    <source>
        <dbReference type="Proteomes" id="UP001184230"/>
    </source>
</evidence>
<gene>
    <name evidence="1" type="ORF">J2739_004632</name>
</gene>
<evidence type="ECO:0000313" key="1">
    <source>
        <dbReference type="EMBL" id="MDR6538839.1"/>
    </source>
</evidence>
<organism evidence="1 2">
    <name type="scientific">Variovorax soli</name>
    <dbReference type="NCBI Taxonomy" id="376815"/>
    <lineage>
        <taxon>Bacteria</taxon>
        <taxon>Pseudomonadati</taxon>
        <taxon>Pseudomonadota</taxon>
        <taxon>Betaproteobacteria</taxon>
        <taxon>Burkholderiales</taxon>
        <taxon>Comamonadaceae</taxon>
        <taxon>Variovorax</taxon>
    </lineage>
</organism>
<accession>A0ABU1NK53</accession>
<dbReference type="Proteomes" id="UP001184230">
    <property type="component" value="Unassembled WGS sequence"/>
</dbReference>
<name>A0ABU1NK53_9BURK</name>
<sequence length="43" mass="4868">MSASPCNWEWSSFGIRRVIRVYLSSSSMPEIYTKTVSLLAEIA</sequence>
<proteinExistence type="predicted"/>